<gene>
    <name evidence="2" type="ORF">RchiOBHm_Chr1g0319091</name>
</gene>
<proteinExistence type="predicted"/>
<evidence type="ECO:0000256" key="1">
    <source>
        <dbReference type="SAM" id="MobiDB-lite"/>
    </source>
</evidence>
<dbReference type="Proteomes" id="UP000238479">
    <property type="component" value="Chromosome 1"/>
</dbReference>
<organism evidence="2 3">
    <name type="scientific">Rosa chinensis</name>
    <name type="common">China rose</name>
    <dbReference type="NCBI Taxonomy" id="74649"/>
    <lineage>
        <taxon>Eukaryota</taxon>
        <taxon>Viridiplantae</taxon>
        <taxon>Streptophyta</taxon>
        <taxon>Embryophyta</taxon>
        <taxon>Tracheophyta</taxon>
        <taxon>Spermatophyta</taxon>
        <taxon>Magnoliopsida</taxon>
        <taxon>eudicotyledons</taxon>
        <taxon>Gunneridae</taxon>
        <taxon>Pentapetalae</taxon>
        <taxon>rosids</taxon>
        <taxon>fabids</taxon>
        <taxon>Rosales</taxon>
        <taxon>Rosaceae</taxon>
        <taxon>Rosoideae</taxon>
        <taxon>Rosoideae incertae sedis</taxon>
        <taxon>Rosa</taxon>
    </lineage>
</organism>
<keyword evidence="3" id="KW-1185">Reference proteome</keyword>
<evidence type="ECO:0000313" key="2">
    <source>
        <dbReference type="EMBL" id="PRQ54934.1"/>
    </source>
</evidence>
<feature type="compositionally biased region" description="Polar residues" evidence="1">
    <location>
        <begin position="22"/>
        <end position="40"/>
    </location>
</feature>
<sequence>MRCGKGKQITSTHKKTLIRSGPSGQSMSANFNKASVSRRF</sequence>
<accession>A0A2P6S8F4</accession>
<dbReference type="Gramene" id="PRQ54934">
    <property type="protein sequence ID" value="PRQ54934"/>
    <property type="gene ID" value="RchiOBHm_Chr1g0319091"/>
</dbReference>
<protein>
    <submittedName>
        <fullName evidence="2">Uncharacterized protein</fullName>
    </submittedName>
</protein>
<feature type="region of interest" description="Disordered" evidence="1">
    <location>
        <begin position="1"/>
        <end position="40"/>
    </location>
</feature>
<dbReference type="AlphaFoldDB" id="A0A2P6S8F4"/>
<reference evidence="2 3" key="1">
    <citation type="journal article" date="2018" name="Nat. Genet.">
        <title>The Rosa genome provides new insights in the design of modern roses.</title>
        <authorList>
            <person name="Bendahmane M."/>
        </authorList>
    </citation>
    <scope>NUCLEOTIDE SEQUENCE [LARGE SCALE GENOMIC DNA]</scope>
    <source>
        <strain evidence="3">cv. Old Blush</strain>
    </source>
</reference>
<comment type="caution">
    <text evidence="2">The sequence shown here is derived from an EMBL/GenBank/DDBJ whole genome shotgun (WGS) entry which is preliminary data.</text>
</comment>
<evidence type="ECO:0000313" key="3">
    <source>
        <dbReference type="Proteomes" id="UP000238479"/>
    </source>
</evidence>
<dbReference type="EMBL" id="PDCK01000039">
    <property type="protein sequence ID" value="PRQ54934.1"/>
    <property type="molecule type" value="Genomic_DNA"/>
</dbReference>
<name>A0A2P6S8F4_ROSCH</name>